<dbReference type="CDD" id="cd20071">
    <property type="entry name" value="SET_SMYD"/>
    <property type="match status" value="1"/>
</dbReference>
<dbReference type="OrthoDB" id="265717at2759"/>
<dbReference type="PANTHER" id="PTHR12197">
    <property type="entry name" value="HISTONE-LYSINE N-METHYLTRANSFERASE SMYD"/>
    <property type="match status" value="1"/>
</dbReference>
<accession>A0A9P6W5N5</accession>
<dbReference type="Proteomes" id="UP000777482">
    <property type="component" value="Unassembled WGS sequence"/>
</dbReference>
<dbReference type="InterPro" id="IPR046341">
    <property type="entry name" value="SET_dom_sf"/>
</dbReference>
<evidence type="ECO:0000313" key="1">
    <source>
        <dbReference type="EMBL" id="KAG0663264.1"/>
    </source>
</evidence>
<dbReference type="PANTHER" id="PTHR12197:SF251">
    <property type="entry name" value="EG:BACR7C10.4 PROTEIN"/>
    <property type="match status" value="1"/>
</dbReference>
<proteinExistence type="predicted"/>
<protein>
    <recommendedName>
        <fullName evidence="3">SET domain-containing protein</fullName>
    </recommendedName>
</protein>
<dbReference type="AlphaFoldDB" id="A0A9P6W5N5"/>
<dbReference type="InterPro" id="IPR050869">
    <property type="entry name" value="H3K4_H4K5_MeTrfase"/>
</dbReference>
<evidence type="ECO:0008006" key="3">
    <source>
        <dbReference type="Google" id="ProtNLM"/>
    </source>
</evidence>
<dbReference type="SUPFAM" id="SSF82199">
    <property type="entry name" value="SET domain"/>
    <property type="match status" value="1"/>
</dbReference>
<evidence type="ECO:0000313" key="2">
    <source>
        <dbReference type="Proteomes" id="UP000777482"/>
    </source>
</evidence>
<name>A0A9P6W5N5_RHOMI</name>
<dbReference type="Gene3D" id="1.25.40.10">
    <property type="entry name" value="Tetratricopeptide repeat domain"/>
    <property type="match status" value="1"/>
</dbReference>
<sequence length="298" mass="32163">MAVVALRDLERGEEVVTSYVDLSLPREERQKELQERYKFVCHCEGCSDSAGVDPREAMLCPAAAKSSCEGLIAIPASGSKLETVTCPRCGTSAPYRDVHPAIEAAKKAYTDAEKAQYTDPRLAALQLSNLISALTTSLTPTPGLAPSAYPLYSALQLLLTVQLHSHQFEAALATSSVALRGARALFPSGHPVLALLMTTHARLLTTPPASDPAHPEQEMQYWMATDRRVADVHALVAALKHVEVAFGDGSQGEGVRPGMKGGEMAAMLRTLIRDQEEGIEMGRRMRASMAAQQQQQRA</sequence>
<comment type="caution">
    <text evidence="1">The sequence shown here is derived from an EMBL/GenBank/DDBJ whole genome shotgun (WGS) entry which is preliminary data.</text>
</comment>
<reference evidence="1 2" key="1">
    <citation type="submission" date="2020-11" db="EMBL/GenBank/DDBJ databases">
        <title>Kefir isolates.</title>
        <authorList>
            <person name="Marcisauskas S."/>
            <person name="Kim Y."/>
            <person name="Blasche S."/>
        </authorList>
    </citation>
    <scope>NUCLEOTIDE SEQUENCE [LARGE SCALE GENOMIC DNA]</scope>
    <source>
        <strain evidence="1 2">KR</strain>
    </source>
</reference>
<dbReference type="EMBL" id="PUHQ01000021">
    <property type="protein sequence ID" value="KAG0663264.1"/>
    <property type="molecule type" value="Genomic_DNA"/>
</dbReference>
<keyword evidence="2" id="KW-1185">Reference proteome</keyword>
<organism evidence="1 2">
    <name type="scientific">Rhodotorula mucilaginosa</name>
    <name type="common">Yeast</name>
    <name type="synonym">Rhodotorula rubra</name>
    <dbReference type="NCBI Taxonomy" id="5537"/>
    <lineage>
        <taxon>Eukaryota</taxon>
        <taxon>Fungi</taxon>
        <taxon>Dikarya</taxon>
        <taxon>Basidiomycota</taxon>
        <taxon>Pucciniomycotina</taxon>
        <taxon>Microbotryomycetes</taxon>
        <taxon>Sporidiobolales</taxon>
        <taxon>Sporidiobolaceae</taxon>
        <taxon>Rhodotorula</taxon>
    </lineage>
</organism>
<gene>
    <name evidence="1" type="ORF">C6P46_002854</name>
</gene>
<dbReference type="InterPro" id="IPR011990">
    <property type="entry name" value="TPR-like_helical_dom_sf"/>
</dbReference>
<dbReference type="GO" id="GO:0005634">
    <property type="term" value="C:nucleus"/>
    <property type="evidence" value="ECO:0007669"/>
    <property type="project" value="TreeGrafter"/>
</dbReference>